<dbReference type="Proteomes" id="UP001314170">
    <property type="component" value="Unassembled WGS sequence"/>
</dbReference>
<dbReference type="AlphaFoldDB" id="A0AAV1QQN1"/>
<organism evidence="1 2">
    <name type="scientific">Dovyalis caffra</name>
    <dbReference type="NCBI Taxonomy" id="77055"/>
    <lineage>
        <taxon>Eukaryota</taxon>
        <taxon>Viridiplantae</taxon>
        <taxon>Streptophyta</taxon>
        <taxon>Embryophyta</taxon>
        <taxon>Tracheophyta</taxon>
        <taxon>Spermatophyta</taxon>
        <taxon>Magnoliopsida</taxon>
        <taxon>eudicotyledons</taxon>
        <taxon>Gunneridae</taxon>
        <taxon>Pentapetalae</taxon>
        <taxon>rosids</taxon>
        <taxon>fabids</taxon>
        <taxon>Malpighiales</taxon>
        <taxon>Salicaceae</taxon>
        <taxon>Flacourtieae</taxon>
        <taxon>Dovyalis</taxon>
    </lineage>
</organism>
<proteinExistence type="predicted"/>
<sequence length="62" mass="7015">MKTFKKLSFTSHLKDPVADVQRFSLNIRSILDVGLAVEKRSSPNGPSYCIHKARFAKAYFAK</sequence>
<name>A0AAV1QQN1_9ROSI</name>
<keyword evidence="2" id="KW-1185">Reference proteome</keyword>
<reference evidence="1 2" key="1">
    <citation type="submission" date="2024-01" db="EMBL/GenBank/DDBJ databases">
        <authorList>
            <person name="Waweru B."/>
        </authorList>
    </citation>
    <scope>NUCLEOTIDE SEQUENCE [LARGE SCALE GENOMIC DNA]</scope>
</reference>
<gene>
    <name evidence="1" type="ORF">DCAF_LOCUS1691</name>
</gene>
<evidence type="ECO:0000313" key="1">
    <source>
        <dbReference type="EMBL" id="CAK7324057.1"/>
    </source>
</evidence>
<comment type="caution">
    <text evidence="1">The sequence shown here is derived from an EMBL/GenBank/DDBJ whole genome shotgun (WGS) entry which is preliminary data.</text>
</comment>
<evidence type="ECO:0000313" key="2">
    <source>
        <dbReference type="Proteomes" id="UP001314170"/>
    </source>
</evidence>
<dbReference type="EMBL" id="CAWUPB010000246">
    <property type="protein sequence ID" value="CAK7324057.1"/>
    <property type="molecule type" value="Genomic_DNA"/>
</dbReference>
<accession>A0AAV1QQN1</accession>
<protein>
    <submittedName>
        <fullName evidence="1">Uncharacterized protein</fullName>
    </submittedName>
</protein>